<feature type="domain" description="Peptidase C39-like" evidence="2">
    <location>
        <begin position="31"/>
        <end position="174"/>
    </location>
</feature>
<evidence type="ECO:0000313" key="4">
    <source>
        <dbReference type="Proteomes" id="UP000033867"/>
    </source>
</evidence>
<evidence type="ECO:0000259" key="2">
    <source>
        <dbReference type="Pfam" id="PF13529"/>
    </source>
</evidence>
<gene>
    <name evidence="3" type="ORF">UV42_C0012G0002</name>
</gene>
<dbReference type="Proteomes" id="UP000033867">
    <property type="component" value="Unassembled WGS sequence"/>
</dbReference>
<evidence type="ECO:0000313" key="3">
    <source>
        <dbReference type="EMBL" id="KKS72175.1"/>
    </source>
</evidence>
<dbReference type="Pfam" id="PF13529">
    <property type="entry name" value="Peptidase_C39_2"/>
    <property type="match status" value="1"/>
</dbReference>
<sequence>MIFHVSSKKIALTLTLGGLCFFVTPTLAATLDIPFTSQAPDGVWVQPWQDACEETSVLMVHRYYIGNTIKTTAEAKNAILEIFDIKHVLFEESFDETVAMMAETINNFLPWSARVVENPTIADIKAEIDAGRPVIVPAYAPALHNAYFRGYFPYHMFVISGYDDAAQVFIAEDPGTRYGHAYRYSYNTVMNAMHDFVAGDTANGPKRVLFTSPELSATAQLDGDQDSLSKAEEIAAGTVSYLFDSDGDGFGDGIEMKYGYLPTKNEQQLVKNGVLLIAPRSPRVYVVDANTKRHISSEAVFFRHGWSWKMLEWISDAMMDAIPEGKPLT</sequence>
<name>A0A0G1BFL6_9BACT</name>
<dbReference type="AlphaFoldDB" id="A0A0G1BFL6"/>
<protein>
    <recommendedName>
        <fullName evidence="2">Peptidase C39-like domain-containing protein</fullName>
    </recommendedName>
</protein>
<organism evidence="3 4">
    <name type="scientific">Candidatus Magasanikbacteria bacterium GW2011_GWE2_42_7</name>
    <dbReference type="NCBI Taxonomy" id="1619052"/>
    <lineage>
        <taxon>Bacteria</taxon>
        <taxon>Candidatus Magasanikiibacteriota</taxon>
    </lineage>
</organism>
<dbReference type="EMBL" id="LCEK01000012">
    <property type="protein sequence ID" value="KKS72175.1"/>
    <property type="molecule type" value="Genomic_DNA"/>
</dbReference>
<keyword evidence="1" id="KW-0732">Signal</keyword>
<feature type="chain" id="PRO_5002536200" description="Peptidase C39-like domain-containing protein" evidence="1">
    <location>
        <begin position="29"/>
        <end position="329"/>
    </location>
</feature>
<dbReference type="Gene3D" id="3.90.70.10">
    <property type="entry name" value="Cysteine proteinases"/>
    <property type="match status" value="1"/>
</dbReference>
<evidence type="ECO:0000256" key="1">
    <source>
        <dbReference type="SAM" id="SignalP"/>
    </source>
</evidence>
<reference evidence="3 4" key="1">
    <citation type="journal article" date="2015" name="Nature">
        <title>rRNA introns, odd ribosomes, and small enigmatic genomes across a large radiation of phyla.</title>
        <authorList>
            <person name="Brown C.T."/>
            <person name="Hug L.A."/>
            <person name="Thomas B.C."/>
            <person name="Sharon I."/>
            <person name="Castelle C.J."/>
            <person name="Singh A."/>
            <person name="Wilkins M.J."/>
            <person name="Williams K.H."/>
            <person name="Banfield J.F."/>
        </authorList>
    </citation>
    <scope>NUCLEOTIDE SEQUENCE [LARGE SCALE GENOMIC DNA]</scope>
</reference>
<accession>A0A0G1BFL6</accession>
<feature type="signal peptide" evidence="1">
    <location>
        <begin position="1"/>
        <end position="28"/>
    </location>
</feature>
<comment type="caution">
    <text evidence="3">The sequence shown here is derived from an EMBL/GenBank/DDBJ whole genome shotgun (WGS) entry which is preliminary data.</text>
</comment>
<proteinExistence type="predicted"/>
<dbReference type="InterPro" id="IPR039564">
    <property type="entry name" value="Peptidase_C39-like"/>
</dbReference>